<comment type="caution">
    <text evidence="2">The sequence shown here is derived from an EMBL/GenBank/DDBJ whole genome shotgun (WGS) entry which is preliminary data.</text>
</comment>
<dbReference type="AlphaFoldDB" id="A0A921SUY3"/>
<sequence>MKAKAIIYGLLLSLTLGITVTSCTQNDGYIGPIFGKWQLIEMWEGETMTPHDNIYYNFQTDVILVQLVHRSVNVTDAYYGNFVKEGNELRFSLVEPSQYQVVLPAELNLEPMGLDHVNVFHIEKLTSSQMILTRGENEHFVFRKF</sequence>
<dbReference type="Proteomes" id="UP000757103">
    <property type="component" value="Unassembled WGS sequence"/>
</dbReference>
<evidence type="ECO:0000259" key="1">
    <source>
        <dbReference type="Pfam" id="PF16585"/>
    </source>
</evidence>
<name>A0A921SUY3_9BACT</name>
<dbReference type="InterPro" id="IPR024311">
    <property type="entry name" value="Lipocalin-like"/>
</dbReference>
<reference evidence="2" key="1">
    <citation type="journal article" date="2021" name="PeerJ">
        <title>Extensive microbial diversity within the chicken gut microbiome revealed by metagenomics and culture.</title>
        <authorList>
            <person name="Gilroy R."/>
            <person name="Ravi A."/>
            <person name="Getino M."/>
            <person name="Pursley I."/>
            <person name="Horton D.L."/>
            <person name="Alikhan N.F."/>
            <person name="Baker D."/>
            <person name="Gharbi K."/>
            <person name="Hall N."/>
            <person name="Watson M."/>
            <person name="Adriaenssens E.M."/>
            <person name="Foster-Nyarko E."/>
            <person name="Jarju S."/>
            <person name="Secka A."/>
            <person name="Antonio M."/>
            <person name="Oren A."/>
            <person name="Chaudhuri R.R."/>
            <person name="La Ragione R."/>
            <person name="Hildebrand F."/>
            <person name="Pallen M.J."/>
        </authorList>
    </citation>
    <scope>NUCLEOTIDE SEQUENCE</scope>
    <source>
        <strain evidence="2">CHK121-7720</strain>
    </source>
</reference>
<dbReference type="Pfam" id="PF16585">
    <property type="entry name" value="Lipocalin_8"/>
    <property type="match status" value="1"/>
</dbReference>
<dbReference type="EMBL" id="DYUD01000021">
    <property type="protein sequence ID" value="HJG89093.1"/>
    <property type="molecule type" value="Genomic_DNA"/>
</dbReference>
<dbReference type="Gene3D" id="2.40.128.280">
    <property type="match status" value="1"/>
</dbReference>
<protein>
    <submittedName>
        <fullName evidence="2">Lipocalin-like domain-containing protein</fullName>
    </submittedName>
</protein>
<reference evidence="2" key="2">
    <citation type="submission" date="2021-09" db="EMBL/GenBank/DDBJ databases">
        <authorList>
            <person name="Gilroy R."/>
        </authorList>
    </citation>
    <scope>NUCLEOTIDE SEQUENCE</scope>
    <source>
        <strain evidence="2">CHK121-7720</strain>
    </source>
</reference>
<dbReference type="PROSITE" id="PS51257">
    <property type="entry name" value="PROKAR_LIPOPROTEIN"/>
    <property type="match status" value="1"/>
</dbReference>
<organism evidence="2 3">
    <name type="scientific">Barnesiella viscericola</name>
    <dbReference type="NCBI Taxonomy" id="397865"/>
    <lineage>
        <taxon>Bacteria</taxon>
        <taxon>Pseudomonadati</taxon>
        <taxon>Bacteroidota</taxon>
        <taxon>Bacteroidia</taxon>
        <taxon>Bacteroidales</taxon>
        <taxon>Barnesiellaceae</taxon>
        <taxon>Barnesiella</taxon>
    </lineage>
</organism>
<dbReference type="RefSeq" id="WP_273306146.1">
    <property type="nucleotide sequence ID" value="NZ_DYUD01000021.1"/>
</dbReference>
<evidence type="ECO:0000313" key="2">
    <source>
        <dbReference type="EMBL" id="HJG89093.1"/>
    </source>
</evidence>
<gene>
    <name evidence="2" type="ORF">K8U91_06445</name>
</gene>
<proteinExistence type="predicted"/>
<accession>A0A921SUY3</accession>
<feature type="domain" description="Lipocalin-like" evidence="1">
    <location>
        <begin position="19"/>
        <end position="145"/>
    </location>
</feature>
<evidence type="ECO:0000313" key="3">
    <source>
        <dbReference type="Proteomes" id="UP000757103"/>
    </source>
</evidence>